<keyword evidence="4 5" id="KW-0472">Membrane</keyword>
<dbReference type="SUPFAM" id="SSF103481">
    <property type="entry name" value="Multidrug resistance efflux transporter EmrE"/>
    <property type="match status" value="2"/>
</dbReference>
<feature type="domain" description="EamA" evidence="6">
    <location>
        <begin position="16"/>
        <end position="146"/>
    </location>
</feature>
<feature type="transmembrane region" description="Helical" evidence="5">
    <location>
        <begin position="130"/>
        <end position="150"/>
    </location>
</feature>
<evidence type="ECO:0000256" key="5">
    <source>
        <dbReference type="SAM" id="Phobius"/>
    </source>
</evidence>
<feature type="transmembrane region" description="Helical" evidence="5">
    <location>
        <begin position="188"/>
        <end position="206"/>
    </location>
</feature>
<dbReference type="InterPro" id="IPR050638">
    <property type="entry name" value="AA-Vitamin_Transporters"/>
</dbReference>
<comment type="subcellular location">
    <subcellularLocation>
        <location evidence="1">Membrane</location>
        <topology evidence="1">Multi-pass membrane protein</topology>
    </subcellularLocation>
</comment>
<dbReference type="GeneID" id="69117566"/>
<dbReference type="InterPro" id="IPR000620">
    <property type="entry name" value="EamA_dom"/>
</dbReference>
<organism evidence="7 8">
    <name type="scientific">Halobacterium litoreum</name>
    <dbReference type="NCBI Taxonomy" id="2039234"/>
    <lineage>
        <taxon>Archaea</taxon>
        <taxon>Methanobacteriati</taxon>
        <taxon>Methanobacteriota</taxon>
        <taxon>Stenosarchaea group</taxon>
        <taxon>Halobacteria</taxon>
        <taxon>Halobacteriales</taxon>
        <taxon>Halobacteriaceae</taxon>
        <taxon>Halobacterium</taxon>
    </lineage>
</organism>
<feature type="transmembrane region" description="Helical" evidence="5">
    <location>
        <begin position="276"/>
        <end position="292"/>
    </location>
</feature>
<keyword evidence="8" id="KW-1185">Reference proteome</keyword>
<evidence type="ECO:0000256" key="1">
    <source>
        <dbReference type="ARBA" id="ARBA00004141"/>
    </source>
</evidence>
<dbReference type="GO" id="GO:0016020">
    <property type="term" value="C:membrane"/>
    <property type="evidence" value="ECO:0007669"/>
    <property type="project" value="UniProtKB-SubCell"/>
</dbReference>
<evidence type="ECO:0000256" key="2">
    <source>
        <dbReference type="ARBA" id="ARBA00022692"/>
    </source>
</evidence>
<gene>
    <name evidence="7" type="ORF">ACFOKC_02170</name>
</gene>
<dbReference type="Pfam" id="PF00892">
    <property type="entry name" value="EamA"/>
    <property type="match status" value="2"/>
</dbReference>
<reference evidence="7 8" key="1">
    <citation type="journal article" date="2019" name="Int. J. Syst. Evol. Microbiol.">
        <title>The Global Catalogue of Microorganisms (GCM) 10K type strain sequencing project: providing services to taxonomists for standard genome sequencing and annotation.</title>
        <authorList>
            <consortium name="The Broad Institute Genomics Platform"/>
            <consortium name="The Broad Institute Genome Sequencing Center for Infectious Disease"/>
            <person name="Wu L."/>
            <person name="Ma J."/>
        </authorList>
    </citation>
    <scope>NUCLEOTIDE SEQUENCE [LARGE SCALE GENOMIC DNA]</scope>
    <source>
        <strain evidence="7 8">CGMCC 1.12562</strain>
    </source>
</reference>
<feature type="transmembrane region" description="Helical" evidence="5">
    <location>
        <begin position="251"/>
        <end position="270"/>
    </location>
</feature>
<dbReference type="InterPro" id="IPR037185">
    <property type="entry name" value="EmrE-like"/>
</dbReference>
<evidence type="ECO:0000313" key="7">
    <source>
        <dbReference type="EMBL" id="MFC3476524.1"/>
    </source>
</evidence>
<feature type="transmembrane region" description="Helical" evidence="5">
    <location>
        <begin position="73"/>
        <end position="93"/>
    </location>
</feature>
<dbReference type="PANTHER" id="PTHR32322">
    <property type="entry name" value="INNER MEMBRANE TRANSPORTER"/>
    <property type="match status" value="1"/>
</dbReference>
<comment type="caution">
    <text evidence="7">The sequence shown here is derived from an EMBL/GenBank/DDBJ whole genome shotgun (WGS) entry which is preliminary data.</text>
</comment>
<name>A0ABD5NBU3_9EURY</name>
<keyword evidence="3 5" id="KW-1133">Transmembrane helix</keyword>
<accession>A0ABD5NBU3</accession>
<dbReference type="EMBL" id="JBHRWN010000002">
    <property type="protein sequence ID" value="MFC3476524.1"/>
    <property type="molecule type" value="Genomic_DNA"/>
</dbReference>
<dbReference type="Proteomes" id="UP001595660">
    <property type="component" value="Unassembled WGS sequence"/>
</dbReference>
<feature type="transmembrane region" description="Helical" evidence="5">
    <location>
        <begin position="156"/>
        <end position="176"/>
    </location>
</feature>
<protein>
    <submittedName>
        <fullName evidence="7">DMT family transporter</fullName>
    </submittedName>
</protein>
<feature type="transmembrane region" description="Helical" evidence="5">
    <location>
        <begin position="40"/>
        <end position="61"/>
    </location>
</feature>
<feature type="domain" description="EamA" evidence="6">
    <location>
        <begin position="157"/>
        <end position="292"/>
    </location>
</feature>
<evidence type="ECO:0000259" key="6">
    <source>
        <dbReference type="Pfam" id="PF00892"/>
    </source>
</evidence>
<evidence type="ECO:0000256" key="3">
    <source>
        <dbReference type="ARBA" id="ARBA00022989"/>
    </source>
</evidence>
<keyword evidence="2 5" id="KW-0812">Transmembrane</keyword>
<evidence type="ECO:0000256" key="4">
    <source>
        <dbReference type="ARBA" id="ARBA00023136"/>
    </source>
</evidence>
<sequence length="311" mass="32168">MSYHRSVPGIPPSTAMFLLLAAFWGTSFVAIEIGLHVVPALSFAAIRYTVAGAIILAWAAYSTDRWRPRTREEWFAASVAGVFVIAVYHGALYLGELRVSGSVAAIVISLSPILTAAFASRILSGPSIDLVQGVGLLFGFAGVAVVAAPGGGATSLVGVALVFLAAASFALGSVLARPLATDLPIETMEAWAMLLGSLVLWVGAGARGESLVGIEWTTTALVSLAYLTLVSGCGGFLLYFELLDRIGATELNLIGYLEPVVAALASWLLLGRVVDASAVVGFAAIFVGFALVKREAIGAFASDTAAAVRSF</sequence>
<dbReference type="AlphaFoldDB" id="A0ABD5NBU3"/>
<feature type="transmembrane region" description="Helical" evidence="5">
    <location>
        <begin position="218"/>
        <end position="239"/>
    </location>
</feature>
<feature type="transmembrane region" description="Helical" evidence="5">
    <location>
        <begin position="99"/>
        <end position="118"/>
    </location>
</feature>
<dbReference type="PANTHER" id="PTHR32322:SF2">
    <property type="entry name" value="EAMA DOMAIN-CONTAINING PROTEIN"/>
    <property type="match status" value="1"/>
</dbReference>
<dbReference type="RefSeq" id="WP_232572329.1">
    <property type="nucleotide sequence ID" value="NZ_CP089466.1"/>
</dbReference>
<evidence type="ECO:0000313" key="8">
    <source>
        <dbReference type="Proteomes" id="UP001595660"/>
    </source>
</evidence>
<proteinExistence type="predicted"/>